<evidence type="ECO:0000313" key="3">
    <source>
        <dbReference type="Proteomes" id="UP000479710"/>
    </source>
</evidence>
<keyword evidence="3" id="KW-1185">Reference proteome</keyword>
<organism evidence="2 3">
    <name type="scientific">Oryza meyeriana var. granulata</name>
    <dbReference type="NCBI Taxonomy" id="110450"/>
    <lineage>
        <taxon>Eukaryota</taxon>
        <taxon>Viridiplantae</taxon>
        <taxon>Streptophyta</taxon>
        <taxon>Embryophyta</taxon>
        <taxon>Tracheophyta</taxon>
        <taxon>Spermatophyta</taxon>
        <taxon>Magnoliopsida</taxon>
        <taxon>Liliopsida</taxon>
        <taxon>Poales</taxon>
        <taxon>Poaceae</taxon>
        <taxon>BOP clade</taxon>
        <taxon>Oryzoideae</taxon>
        <taxon>Oryzeae</taxon>
        <taxon>Oryzinae</taxon>
        <taxon>Oryza</taxon>
        <taxon>Oryza meyeriana</taxon>
    </lineage>
</organism>
<proteinExistence type="predicted"/>
<reference evidence="2 3" key="1">
    <citation type="submission" date="2019-11" db="EMBL/GenBank/DDBJ databases">
        <title>Whole genome sequence of Oryza granulata.</title>
        <authorList>
            <person name="Li W."/>
        </authorList>
    </citation>
    <scope>NUCLEOTIDE SEQUENCE [LARGE SCALE GENOMIC DNA]</scope>
    <source>
        <strain evidence="3">cv. Menghai</strain>
        <tissue evidence="2">Leaf</tissue>
    </source>
</reference>
<dbReference type="AlphaFoldDB" id="A0A6G1DBH1"/>
<evidence type="ECO:0000313" key="2">
    <source>
        <dbReference type="EMBL" id="KAF0909771.1"/>
    </source>
</evidence>
<sequence>MAAGSTRAHLHSNHSPASSPSCRLTVISGAAAATASPRMDSGGELSHGPSPKPSMSLQFGGRELSFKLLIGDLSAAATATADLSPSSLTESSSESPNL</sequence>
<comment type="caution">
    <text evidence="2">The sequence shown here is derived from an EMBL/GenBank/DDBJ whole genome shotgun (WGS) entry which is preliminary data.</text>
</comment>
<dbReference type="Proteomes" id="UP000479710">
    <property type="component" value="Unassembled WGS sequence"/>
</dbReference>
<protein>
    <submittedName>
        <fullName evidence="2">Uncharacterized protein</fullName>
    </submittedName>
</protein>
<dbReference type="EMBL" id="SPHZ02000006">
    <property type="protein sequence ID" value="KAF0909771.1"/>
    <property type="molecule type" value="Genomic_DNA"/>
</dbReference>
<name>A0A6G1DBH1_9ORYZ</name>
<evidence type="ECO:0000256" key="1">
    <source>
        <dbReference type="SAM" id="MobiDB-lite"/>
    </source>
</evidence>
<feature type="region of interest" description="Disordered" evidence="1">
    <location>
        <begin position="1"/>
        <end position="58"/>
    </location>
</feature>
<feature type="compositionally biased region" description="Polar residues" evidence="1">
    <location>
        <begin position="13"/>
        <end position="22"/>
    </location>
</feature>
<accession>A0A6G1DBH1</accession>
<gene>
    <name evidence="2" type="ORF">E2562_000097</name>
</gene>